<protein>
    <submittedName>
        <fullName evidence="2">Uncharacterized protein</fullName>
    </submittedName>
</protein>
<evidence type="ECO:0000313" key="2">
    <source>
        <dbReference type="EMBL" id="CAK0801127.1"/>
    </source>
</evidence>
<organism evidence="2 3">
    <name type="scientific">Prorocentrum cordatum</name>
    <dbReference type="NCBI Taxonomy" id="2364126"/>
    <lineage>
        <taxon>Eukaryota</taxon>
        <taxon>Sar</taxon>
        <taxon>Alveolata</taxon>
        <taxon>Dinophyceae</taxon>
        <taxon>Prorocentrales</taxon>
        <taxon>Prorocentraceae</taxon>
        <taxon>Prorocentrum</taxon>
    </lineage>
</organism>
<evidence type="ECO:0000313" key="3">
    <source>
        <dbReference type="Proteomes" id="UP001189429"/>
    </source>
</evidence>
<dbReference type="EMBL" id="CAUYUJ010002514">
    <property type="protein sequence ID" value="CAK0801127.1"/>
    <property type="molecule type" value="Genomic_DNA"/>
</dbReference>
<name>A0ABN9Q9K4_9DINO</name>
<feature type="region of interest" description="Disordered" evidence="1">
    <location>
        <begin position="1"/>
        <end position="27"/>
    </location>
</feature>
<feature type="compositionally biased region" description="Basic and acidic residues" evidence="1">
    <location>
        <begin position="1"/>
        <end position="17"/>
    </location>
</feature>
<gene>
    <name evidence="2" type="ORF">PCOR1329_LOCUS9087</name>
</gene>
<comment type="caution">
    <text evidence="2">The sequence shown here is derived from an EMBL/GenBank/DDBJ whole genome shotgun (WGS) entry which is preliminary data.</text>
</comment>
<evidence type="ECO:0000256" key="1">
    <source>
        <dbReference type="SAM" id="MobiDB-lite"/>
    </source>
</evidence>
<reference evidence="2" key="1">
    <citation type="submission" date="2023-10" db="EMBL/GenBank/DDBJ databases">
        <authorList>
            <person name="Chen Y."/>
            <person name="Shah S."/>
            <person name="Dougan E. K."/>
            <person name="Thang M."/>
            <person name="Chan C."/>
        </authorList>
    </citation>
    <scope>NUCLEOTIDE SEQUENCE [LARGE SCALE GENOMIC DNA]</scope>
</reference>
<dbReference type="Proteomes" id="UP001189429">
    <property type="component" value="Unassembled WGS sequence"/>
</dbReference>
<proteinExistence type="predicted"/>
<sequence>MEEDAERRRSAELKGETQLRPGSRIQVQGLTSSTELNGLEGSLLQFDAAKCRWGVELESGKKVLLKINNLVSLDAKADKEAAAAPAPPRPASHVLRSTPGDPAPAVAAAAETGLLQTGALAGAPPAPAGLAAFENGRDFLACCDVKGSSLEFGAWWHKRGTGRGGVSSFDICTEAYQQLPEREQARFVRIDSMADVALHMGLPEEAEEVRLGEADGEAPAAEDVSADVDAAQAAAEALLADGRRSRLSAAEVMERLPGPPSLDVVRLALARVAKSTPGWSYARGGDGCPQECLLTRHDVEWR</sequence>
<keyword evidence="3" id="KW-1185">Reference proteome</keyword>
<accession>A0ABN9Q9K4</accession>